<name>A0A6J4NE74_9ACTN</name>
<gene>
    <name evidence="1" type="ORF">AVDCRST_MAG60-1183</name>
</gene>
<dbReference type="AlphaFoldDB" id="A0A6J4NE74"/>
<proteinExistence type="predicted"/>
<protein>
    <submittedName>
        <fullName evidence="1">Putative membrane protein</fullName>
    </submittedName>
</protein>
<evidence type="ECO:0000313" key="1">
    <source>
        <dbReference type="EMBL" id="CAA9385367.1"/>
    </source>
</evidence>
<organism evidence="1">
    <name type="scientific">uncultured Nocardioides sp</name>
    <dbReference type="NCBI Taxonomy" id="198441"/>
    <lineage>
        <taxon>Bacteria</taxon>
        <taxon>Bacillati</taxon>
        <taxon>Actinomycetota</taxon>
        <taxon>Actinomycetes</taxon>
        <taxon>Propionibacteriales</taxon>
        <taxon>Nocardioidaceae</taxon>
        <taxon>Nocardioides</taxon>
        <taxon>environmental samples</taxon>
    </lineage>
</organism>
<sequence>MSWNPLRRAREARALELELADRWRVARKLANDDVTALGEEIAELHVDTLGSELDDEALHHYRRALDHYDQAKERVRASQRVEDVLAAGQLLQDSRYHRAAVLALQAGEPLPARREPCFFDPRHGPSVRDLQWTPPAGVERTVPVCATDARRLEGGAAPETRMVRVGDRHVPVHEAGGVEAIIERHRTMAQERSTSHNKKHLAEAYINQSMDAMQGGPGAM</sequence>
<dbReference type="EMBL" id="CADCUN010000124">
    <property type="protein sequence ID" value="CAA9385367.1"/>
    <property type="molecule type" value="Genomic_DNA"/>
</dbReference>
<reference evidence="1" key="1">
    <citation type="submission" date="2020-02" db="EMBL/GenBank/DDBJ databases">
        <authorList>
            <person name="Meier V. D."/>
        </authorList>
    </citation>
    <scope>NUCLEOTIDE SEQUENCE</scope>
    <source>
        <strain evidence="1">AVDCRST_MAG60</strain>
    </source>
</reference>
<accession>A0A6J4NE74</accession>